<evidence type="ECO:0000313" key="3">
    <source>
        <dbReference type="EMBL" id="SKB86283.1"/>
    </source>
</evidence>
<evidence type="ECO:0008006" key="5">
    <source>
        <dbReference type="Google" id="ProtNLM"/>
    </source>
</evidence>
<evidence type="ECO:0000256" key="1">
    <source>
        <dbReference type="SAM" id="MobiDB-lite"/>
    </source>
</evidence>
<reference evidence="3 4" key="1">
    <citation type="submission" date="2017-02" db="EMBL/GenBank/DDBJ databases">
        <authorList>
            <person name="Peterson S.W."/>
        </authorList>
    </citation>
    <scope>NUCLEOTIDE SEQUENCE [LARGE SCALE GENOMIC DNA]</scope>
    <source>
        <strain evidence="3 4">DSM 22323</strain>
    </source>
</reference>
<keyword evidence="2" id="KW-1133">Transmembrane helix</keyword>
<sequence length="1555" mass="172608">MAKLENKQNTNQPNPEKTEQVIKKHKSSLWVRIPLYLILTILGLVLLIFIAINLPVTKRYIASQAIELLNNDFKMKLKIDDVDVNFFGDVRLKGVKMNDYKDFEFVKAKEIQANSDWFALAFNTSNLKFNKVALVEPDIKVITYKGDSISNFIRYIDNFSSDKPSDPNKKFKMKMVIDIINGKASIVNENHPGEEGRWLDARNIYLHSKEVNIDGSDVKADIGKFSLITKRWGKEHVVDQFSTNFEITKKHLKLADLVFNTDHSLLMGGVTLNLDPKTGFADFGDKVNWDLEFKPGSQLSGYDLSYFVTNWDNYTPINMSGTMTGPLNKMHLQNFQVRSQDVNLHSKSLKISEVLNKKFLVESDQLDADMTYKGLKAMLPSFIAKSLGNIADDFGRLKYKGAISAKPEEIYANGEAITGIGQAKIKNFYLTDYSTKTPRYRGYFDVKDLNVTAFTKNKQVGLVTGKFNVDGRSFDINTMHLRTKSEIARIELMGKNITNVVLDGVLDRKTYNGLVNVNDPHAKAKVKGLVDFSTKRLKADIIADLQYVDLKHFGVAAGDMNSVSGYIDGKIAMTDLNDLNLDANVKNLTLVSSKQKLVLPTSDVKAFFENGNRIVSVDAPGAVNGRVEGRFNLEDIGKMVTNSINKILVGNPPRKTYNGQYFNFDFDVKQGLVAFFMPELKIPQGALVKGNYQGSTNDLVLDADAPYIKYIMTKQEELTEAEKFLAETDEHYKPELKKTIDSAMVDSLQLRVNTANLEQQVLASVKRAEYNKNVIKDLQLKANNENNQKLHIATNFKLGTLDEEADDKLKEYAVNLNQTTNPRGDYVFRFEPTEVKINNVAWSIDTNPELDHSITYRLKEKDFQVHNLRVYSDDSSLLVKDAIFKSAKDFDADAEVSNFDIGKILALTSSSDSDNNLDIKGTANGSIKIKMNDKNLEPLIDLKVEDIFMNGEAMGNFVINATKSTRPNVFDIDIQAKSSEMFGSNNLHVTGTVDNNTKSPTLDMTAEMNEFDLRFAQQFVKSIFGNFRGKASGDLKISGTLADLDYSGDVALKGFGLKLLFTGVDYKFADTVINLSRGQALINSVEVNDGRANSKGRISGMIQFETLSSMAINLILEADNLLVLNSTQDDNDLFWGRVYAQGDLYVSGPVSGLEITTPRMKALNMSNFTFNSNSTSHVEEFKMLRFLKRDEAGVIAVEEKKKSGANMLIDFNLVVDKGTTVNVLVGDDVGDISVRGDANPLRFRMERNGNVGINGTYIVDNGTFVSKAILSRTFQIAKGSSIRWDGNPMTPDLGITANYMRTVTNAGEYLGLSLQPINVQLTADITGSLTKPEIAFGVGAPDVSSQVKEALASKMSDESEKIVQFGSILAMNSFNVSNAAGFDINIGRMGENAGYNMLFKQLGSVLNTISNVYQIDLGYIQGDAGSNTGDRVNTSVSFALSPRVKIKTGLGIPVARSDNASTNNFLSGEGIIEYDWSKSNNGSRLLRAYSKPSNIGVGVASAGLNQSYGVGVVYSKSFDSFKYLFKNERKEKNAKKKDDKNQVIKIDSLKKDTIK</sequence>
<organism evidence="3 4">
    <name type="scientific">Soonwooa buanensis</name>
    <dbReference type="NCBI Taxonomy" id="619805"/>
    <lineage>
        <taxon>Bacteria</taxon>
        <taxon>Pseudomonadati</taxon>
        <taxon>Bacteroidota</taxon>
        <taxon>Flavobacteriia</taxon>
        <taxon>Flavobacteriales</taxon>
        <taxon>Weeksellaceae</taxon>
        <taxon>Chryseobacterium group</taxon>
        <taxon>Soonwooa</taxon>
    </lineage>
</organism>
<accession>A0A1T5EQN7</accession>
<name>A0A1T5EQN7_9FLAO</name>
<proteinExistence type="predicted"/>
<feature type="region of interest" description="Disordered" evidence="1">
    <location>
        <begin position="1"/>
        <end position="20"/>
    </location>
</feature>
<keyword evidence="2" id="KW-0812">Transmembrane</keyword>
<keyword evidence="2" id="KW-0472">Membrane</keyword>
<evidence type="ECO:0000313" key="4">
    <source>
        <dbReference type="Proteomes" id="UP000191112"/>
    </source>
</evidence>
<dbReference type="STRING" id="619805.SAMN05660477_01496"/>
<dbReference type="EMBL" id="FUYZ01000004">
    <property type="protein sequence ID" value="SKB86283.1"/>
    <property type="molecule type" value="Genomic_DNA"/>
</dbReference>
<evidence type="ECO:0000256" key="2">
    <source>
        <dbReference type="SAM" id="Phobius"/>
    </source>
</evidence>
<feature type="transmembrane region" description="Helical" evidence="2">
    <location>
        <begin position="33"/>
        <end position="54"/>
    </location>
</feature>
<dbReference type="OrthoDB" id="680700at2"/>
<dbReference type="Proteomes" id="UP000191112">
    <property type="component" value="Unassembled WGS sequence"/>
</dbReference>
<dbReference type="RefSeq" id="WP_079666752.1">
    <property type="nucleotide sequence ID" value="NZ_FUYZ01000004.1"/>
</dbReference>
<keyword evidence="4" id="KW-1185">Reference proteome</keyword>
<protein>
    <recommendedName>
        <fullName evidence="5">Autotransporter translocation and assembly factor TamB</fullName>
    </recommendedName>
</protein>
<gene>
    <name evidence="3" type="ORF">SAMN05660477_01496</name>
</gene>